<accession>A0A8J2YX04</accession>
<dbReference type="GO" id="GO:0003677">
    <property type="term" value="F:DNA binding"/>
    <property type="evidence" value="ECO:0007669"/>
    <property type="project" value="UniProtKB-KW"/>
</dbReference>
<comment type="caution">
    <text evidence="5">The sequence shown here is derived from an EMBL/GenBank/DDBJ whole genome shotgun (WGS) entry which is preliminary data.</text>
</comment>
<keyword evidence="6" id="KW-1185">Reference proteome</keyword>
<dbReference type="GO" id="GO:0003700">
    <property type="term" value="F:DNA-binding transcription factor activity"/>
    <property type="evidence" value="ECO:0007669"/>
    <property type="project" value="InterPro"/>
</dbReference>
<dbReference type="Pfam" id="PF07702">
    <property type="entry name" value="UTRA"/>
    <property type="match status" value="1"/>
</dbReference>
<dbReference type="SMART" id="SM00866">
    <property type="entry name" value="UTRA"/>
    <property type="match status" value="1"/>
</dbReference>
<dbReference type="InterPro" id="IPR000524">
    <property type="entry name" value="Tscrpt_reg_HTH_GntR"/>
</dbReference>
<dbReference type="AlphaFoldDB" id="A0A8J2YX04"/>
<keyword evidence="3" id="KW-0804">Transcription</keyword>
<dbReference type="InterPro" id="IPR028978">
    <property type="entry name" value="Chorismate_lyase_/UTRA_dom_sf"/>
</dbReference>
<dbReference type="Gene3D" id="1.10.10.10">
    <property type="entry name" value="Winged helix-like DNA-binding domain superfamily/Winged helix DNA-binding domain"/>
    <property type="match status" value="1"/>
</dbReference>
<evidence type="ECO:0000259" key="4">
    <source>
        <dbReference type="PROSITE" id="PS50949"/>
    </source>
</evidence>
<dbReference type="EMBL" id="BMJQ01000009">
    <property type="protein sequence ID" value="GGF26955.1"/>
    <property type="molecule type" value="Genomic_DNA"/>
</dbReference>
<dbReference type="PANTHER" id="PTHR44846:SF1">
    <property type="entry name" value="MANNOSYL-D-GLYCERATE TRANSPORT_METABOLISM SYSTEM REPRESSOR MNGR-RELATED"/>
    <property type="match status" value="1"/>
</dbReference>
<gene>
    <name evidence="5" type="ORF">GCM10011611_36220</name>
</gene>
<dbReference type="InterPro" id="IPR050679">
    <property type="entry name" value="Bact_HTH_transcr_reg"/>
</dbReference>
<dbReference type="InterPro" id="IPR036388">
    <property type="entry name" value="WH-like_DNA-bd_sf"/>
</dbReference>
<dbReference type="SUPFAM" id="SSF64288">
    <property type="entry name" value="Chorismate lyase-like"/>
    <property type="match status" value="1"/>
</dbReference>
<dbReference type="GO" id="GO:0045892">
    <property type="term" value="P:negative regulation of DNA-templated transcription"/>
    <property type="evidence" value="ECO:0007669"/>
    <property type="project" value="TreeGrafter"/>
</dbReference>
<reference evidence="5" key="2">
    <citation type="submission" date="2020-09" db="EMBL/GenBank/DDBJ databases">
        <authorList>
            <person name="Sun Q."/>
            <person name="Zhou Y."/>
        </authorList>
    </citation>
    <scope>NUCLEOTIDE SEQUENCE</scope>
    <source>
        <strain evidence="5">CGMCC 1.15725</strain>
    </source>
</reference>
<dbReference type="Gene3D" id="3.40.1410.10">
    <property type="entry name" value="Chorismate lyase-like"/>
    <property type="match status" value="1"/>
</dbReference>
<evidence type="ECO:0000256" key="2">
    <source>
        <dbReference type="ARBA" id="ARBA00023125"/>
    </source>
</evidence>
<keyword evidence="1" id="KW-0805">Transcription regulation</keyword>
<dbReference type="CDD" id="cd07377">
    <property type="entry name" value="WHTH_GntR"/>
    <property type="match status" value="1"/>
</dbReference>
<keyword evidence="2" id="KW-0238">DNA-binding</keyword>
<dbReference type="PROSITE" id="PS50949">
    <property type="entry name" value="HTH_GNTR"/>
    <property type="match status" value="1"/>
</dbReference>
<dbReference type="SMART" id="SM00345">
    <property type="entry name" value="HTH_GNTR"/>
    <property type="match status" value="1"/>
</dbReference>
<evidence type="ECO:0000313" key="5">
    <source>
        <dbReference type="EMBL" id="GGF26955.1"/>
    </source>
</evidence>
<organism evidence="5 6">
    <name type="scientific">Aliidongia dinghuensis</name>
    <dbReference type="NCBI Taxonomy" id="1867774"/>
    <lineage>
        <taxon>Bacteria</taxon>
        <taxon>Pseudomonadati</taxon>
        <taxon>Pseudomonadota</taxon>
        <taxon>Alphaproteobacteria</taxon>
        <taxon>Rhodospirillales</taxon>
        <taxon>Dongiaceae</taxon>
        <taxon>Aliidongia</taxon>
    </lineage>
</organism>
<dbReference type="PANTHER" id="PTHR44846">
    <property type="entry name" value="MANNOSYL-D-GLYCERATE TRANSPORT/METABOLISM SYSTEM REPRESSOR MNGR-RELATED"/>
    <property type="match status" value="1"/>
</dbReference>
<feature type="domain" description="HTH gntR-type" evidence="4">
    <location>
        <begin position="9"/>
        <end position="77"/>
    </location>
</feature>
<evidence type="ECO:0000256" key="1">
    <source>
        <dbReference type="ARBA" id="ARBA00023015"/>
    </source>
</evidence>
<evidence type="ECO:0000256" key="3">
    <source>
        <dbReference type="ARBA" id="ARBA00023163"/>
    </source>
</evidence>
<evidence type="ECO:0000313" key="6">
    <source>
        <dbReference type="Proteomes" id="UP000646365"/>
    </source>
</evidence>
<sequence length="254" mass="27717">MGREGEPLETRYAIVARALSEAIGKGRYPVGSVLPNELELAAEFGVSRSTIRAAMRELQASGLVSRKKSAGTRVEATRPGAGRGEFTQALSSIEAIQQFGFETVRDVQSIDEVVADDALARKLGCKPGSSWLKVSSLRRLPDRPDTLPICWTDVYIAASIAAEIRGRIGTYRGIFGTLIEETTGRRIVEIRQDIAAAGVPEALAKPLRAPAGDHALEIRRQYFLSPSTLIEITVSVHPADRFSYSTRLKRQEPI</sequence>
<reference evidence="5" key="1">
    <citation type="journal article" date="2014" name="Int. J. Syst. Evol. Microbiol.">
        <title>Complete genome sequence of Corynebacterium casei LMG S-19264T (=DSM 44701T), isolated from a smear-ripened cheese.</title>
        <authorList>
            <consortium name="US DOE Joint Genome Institute (JGI-PGF)"/>
            <person name="Walter F."/>
            <person name="Albersmeier A."/>
            <person name="Kalinowski J."/>
            <person name="Ruckert C."/>
        </authorList>
    </citation>
    <scope>NUCLEOTIDE SEQUENCE</scope>
    <source>
        <strain evidence="5">CGMCC 1.15725</strain>
    </source>
</reference>
<dbReference type="InterPro" id="IPR011663">
    <property type="entry name" value="UTRA"/>
</dbReference>
<dbReference type="InterPro" id="IPR036390">
    <property type="entry name" value="WH_DNA-bd_sf"/>
</dbReference>
<dbReference type="Pfam" id="PF00392">
    <property type="entry name" value="GntR"/>
    <property type="match status" value="1"/>
</dbReference>
<proteinExistence type="predicted"/>
<dbReference type="PRINTS" id="PR00035">
    <property type="entry name" value="HTHGNTR"/>
</dbReference>
<dbReference type="Proteomes" id="UP000646365">
    <property type="component" value="Unassembled WGS sequence"/>
</dbReference>
<dbReference type="SUPFAM" id="SSF46785">
    <property type="entry name" value="Winged helix' DNA-binding domain"/>
    <property type="match status" value="1"/>
</dbReference>
<name>A0A8J2YX04_9PROT</name>
<protein>
    <submittedName>
        <fullName evidence="5">GntR family transcriptional regulator</fullName>
    </submittedName>
</protein>